<dbReference type="PANTHER" id="PTHR41523:SF8">
    <property type="entry name" value="ETHYLENE RESPONSE SENSOR PROTEIN"/>
    <property type="match status" value="1"/>
</dbReference>
<reference evidence="11" key="1">
    <citation type="submission" date="2022-01" db="EMBL/GenBank/DDBJ databases">
        <authorList>
            <person name="Jo J.-H."/>
            <person name="Im W.-T."/>
        </authorList>
    </citation>
    <scope>NUCLEOTIDE SEQUENCE</scope>
    <source>
        <strain evidence="11">NA20</strain>
    </source>
</reference>
<evidence type="ECO:0000256" key="6">
    <source>
        <dbReference type="ARBA" id="ARBA00022777"/>
    </source>
</evidence>
<dbReference type="InterPro" id="IPR011495">
    <property type="entry name" value="Sig_transdc_His_kin_sub2_dim/P"/>
</dbReference>
<evidence type="ECO:0000256" key="7">
    <source>
        <dbReference type="ARBA" id="ARBA00022840"/>
    </source>
</evidence>
<evidence type="ECO:0000313" key="12">
    <source>
        <dbReference type="Proteomes" id="UP001165367"/>
    </source>
</evidence>
<keyword evidence="9" id="KW-0732">Signal</keyword>
<dbReference type="Proteomes" id="UP001165367">
    <property type="component" value="Unassembled WGS sequence"/>
</dbReference>
<dbReference type="RefSeq" id="WP_237874711.1">
    <property type="nucleotide sequence ID" value="NZ_JAKLTR010000012.1"/>
</dbReference>
<comment type="catalytic activity">
    <reaction evidence="1">
        <text>ATP + protein L-histidine = ADP + protein N-phospho-L-histidine.</text>
        <dbReference type="EC" id="2.7.13.3"/>
    </reaction>
</comment>
<dbReference type="InterPro" id="IPR011990">
    <property type="entry name" value="TPR-like_helical_dom_sf"/>
</dbReference>
<dbReference type="Gene3D" id="3.30.450.20">
    <property type="entry name" value="PAS domain"/>
    <property type="match status" value="1"/>
</dbReference>
<dbReference type="Pfam" id="PF02518">
    <property type="entry name" value="HATPase_c"/>
    <property type="match status" value="1"/>
</dbReference>
<feature type="signal peptide" evidence="9">
    <location>
        <begin position="1"/>
        <end position="23"/>
    </location>
</feature>
<evidence type="ECO:0000256" key="1">
    <source>
        <dbReference type="ARBA" id="ARBA00000085"/>
    </source>
</evidence>
<keyword evidence="3" id="KW-0597">Phosphoprotein</keyword>
<evidence type="ECO:0000313" key="11">
    <source>
        <dbReference type="EMBL" id="MCG2616173.1"/>
    </source>
</evidence>
<dbReference type="PANTHER" id="PTHR41523">
    <property type="entry name" value="TWO-COMPONENT SYSTEM SENSOR PROTEIN"/>
    <property type="match status" value="1"/>
</dbReference>
<keyword evidence="4" id="KW-0808">Transferase</keyword>
<comment type="caution">
    <text evidence="11">The sequence shown here is derived from an EMBL/GenBank/DDBJ whole genome shotgun (WGS) entry which is preliminary data.</text>
</comment>
<dbReference type="SUPFAM" id="SSF55874">
    <property type="entry name" value="ATPase domain of HSP90 chaperone/DNA topoisomerase II/histidine kinase"/>
    <property type="match status" value="1"/>
</dbReference>
<dbReference type="InterPro" id="IPR005467">
    <property type="entry name" value="His_kinase_dom"/>
</dbReference>
<feature type="chain" id="PRO_5046152162" description="histidine kinase" evidence="9">
    <location>
        <begin position="24"/>
        <end position="750"/>
    </location>
</feature>
<dbReference type="SMART" id="SM00387">
    <property type="entry name" value="HATPase_c"/>
    <property type="match status" value="1"/>
</dbReference>
<feature type="transmembrane region" description="Helical" evidence="8">
    <location>
        <begin position="498"/>
        <end position="518"/>
    </location>
</feature>
<organism evidence="11 12">
    <name type="scientific">Terrimonas ginsenosidimutans</name>
    <dbReference type="NCBI Taxonomy" id="2908004"/>
    <lineage>
        <taxon>Bacteria</taxon>
        <taxon>Pseudomonadati</taxon>
        <taxon>Bacteroidota</taxon>
        <taxon>Chitinophagia</taxon>
        <taxon>Chitinophagales</taxon>
        <taxon>Chitinophagaceae</taxon>
        <taxon>Terrimonas</taxon>
    </lineage>
</organism>
<feature type="domain" description="Histidine kinase" evidence="10">
    <location>
        <begin position="551"/>
        <end position="746"/>
    </location>
</feature>
<dbReference type="SUPFAM" id="SSF48452">
    <property type="entry name" value="TPR-like"/>
    <property type="match status" value="2"/>
</dbReference>
<evidence type="ECO:0000256" key="3">
    <source>
        <dbReference type="ARBA" id="ARBA00022553"/>
    </source>
</evidence>
<gene>
    <name evidence="11" type="ORF">LZZ85_17885</name>
</gene>
<sequence>MKRVLICFLMLSLVIPLAGNAQAVADLKADSLMHALSIDKTDTGQINTLFELADHYMLKPGEYPADLDKANRFINESGRLIAKRKSDDLMGNHLLQRSQLARELKQYDRGKKLAEEALAVLLKGTNKLYLGNAYLAVGGYYHYEKEKEYEEKIRLTNLAVEALSASTDRAKYAATLVYLADLYILRGKRQQTIELLDRALLIYQSIGYTRLSAVYIMYASAYFDDANFKKSIQYSLMALKDAKAAKDSTMTMCQINNRIGVTYTNLKEPEKSIGYFIEALEVAKRLNDNEAVLTIAQNVVNSYIYLDEGKKALHFLESIDPKFLVSPSNEKKFVIPSCYLIIYTMLKDYPRAERYGREVFRLMELYPPLDNNLHNFYHSMSRLYIEKGDYVNASVYVRKLDSLSGKMGQPYNMRIAYLYRFRLDTAMKRYSSAIDNILAYNVINDSIYTETSKKQIQQLEVEYETENARKELRIREQDILMLRQRNELQDQSAKRANLLINITITGIVILLLVFALVYRQYKLKKRVNGIISVKNDQLQHLVAEKEWLIKEIHHRVKNNFQVVSSLLEIQSSYPATEDVLSSIKESQHRIYSMSLVHQKLYQSEMLSFIHMPEYVRELIEYLQDSFGIRGRIMIMLEVEQIRLNHSLATNLGLILNECVTNSIKYAFPGDHPGKIRVMLKLVSASELCMVIQDDGKGINMNQLTDNGGSMGMDLLQGLTEEIGGYLNISSDKGTRIEINFNLPEGAIEQG</sequence>
<dbReference type="EMBL" id="JAKLTR010000012">
    <property type="protein sequence ID" value="MCG2616173.1"/>
    <property type="molecule type" value="Genomic_DNA"/>
</dbReference>
<keyword evidence="6 11" id="KW-0418">Kinase</keyword>
<evidence type="ECO:0000256" key="8">
    <source>
        <dbReference type="SAM" id="Phobius"/>
    </source>
</evidence>
<dbReference type="Gene3D" id="3.30.565.10">
    <property type="entry name" value="Histidine kinase-like ATPase, C-terminal domain"/>
    <property type="match status" value="1"/>
</dbReference>
<evidence type="ECO:0000256" key="2">
    <source>
        <dbReference type="ARBA" id="ARBA00012438"/>
    </source>
</evidence>
<keyword evidence="8" id="KW-0812">Transmembrane</keyword>
<dbReference type="Pfam" id="PF07568">
    <property type="entry name" value="HisKA_2"/>
    <property type="match status" value="1"/>
</dbReference>
<keyword evidence="8" id="KW-0472">Membrane</keyword>
<dbReference type="EC" id="2.7.13.3" evidence="2"/>
<accession>A0ABS9KV17</accession>
<protein>
    <recommendedName>
        <fullName evidence="2">histidine kinase</fullName>
        <ecNumber evidence="2">2.7.13.3</ecNumber>
    </recommendedName>
</protein>
<dbReference type="PROSITE" id="PS50109">
    <property type="entry name" value="HIS_KIN"/>
    <property type="match status" value="1"/>
</dbReference>
<dbReference type="InterPro" id="IPR036890">
    <property type="entry name" value="HATPase_C_sf"/>
</dbReference>
<dbReference type="InterPro" id="IPR003594">
    <property type="entry name" value="HATPase_dom"/>
</dbReference>
<keyword evidence="7" id="KW-0067">ATP-binding</keyword>
<dbReference type="GO" id="GO:0016301">
    <property type="term" value="F:kinase activity"/>
    <property type="evidence" value="ECO:0007669"/>
    <property type="project" value="UniProtKB-KW"/>
</dbReference>
<dbReference type="InterPro" id="IPR019734">
    <property type="entry name" value="TPR_rpt"/>
</dbReference>
<name>A0ABS9KV17_9BACT</name>
<evidence type="ECO:0000259" key="10">
    <source>
        <dbReference type="PROSITE" id="PS50109"/>
    </source>
</evidence>
<evidence type="ECO:0000256" key="9">
    <source>
        <dbReference type="SAM" id="SignalP"/>
    </source>
</evidence>
<dbReference type="Gene3D" id="1.25.40.10">
    <property type="entry name" value="Tetratricopeptide repeat domain"/>
    <property type="match status" value="1"/>
</dbReference>
<evidence type="ECO:0000256" key="4">
    <source>
        <dbReference type="ARBA" id="ARBA00022679"/>
    </source>
</evidence>
<evidence type="ECO:0000256" key="5">
    <source>
        <dbReference type="ARBA" id="ARBA00022741"/>
    </source>
</evidence>
<dbReference type="SMART" id="SM00028">
    <property type="entry name" value="TPR"/>
    <property type="match status" value="2"/>
</dbReference>
<keyword evidence="12" id="KW-1185">Reference proteome</keyword>
<keyword evidence="5" id="KW-0547">Nucleotide-binding</keyword>
<keyword evidence="8" id="KW-1133">Transmembrane helix</keyword>
<proteinExistence type="predicted"/>